<dbReference type="EMBL" id="QSVF01000015">
    <property type="protein sequence ID" value="RGO09334.1"/>
    <property type="molecule type" value="Genomic_DNA"/>
</dbReference>
<dbReference type="RefSeq" id="WP_117605007.1">
    <property type="nucleotide sequence ID" value="NZ_JBKVDW010000005.1"/>
</dbReference>
<keyword evidence="2" id="KW-1133">Transmembrane helix</keyword>
<reference evidence="3 4" key="1">
    <citation type="submission" date="2018-08" db="EMBL/GenBank/DDBJ databases">
        <title>A genome reference for cultivated species of the human gut microbiota.</title>
        <authorList>
            <person name="Zou Y."/>
            <person name="Xue W."/>
            <person name="Luo G."/>
        </authorList>
    </citation>
    <scope>NUCLEOTIDE SEQUENCE [LARGE SCALE GENOMIC DNA]</scope>
    <source>
        <strain evidence="3 4">OM02-6</strain>
    </source>
</reference>
<accession>A0A3E5FPV0</accession>
<dbReference type="AlphaFoldDB" id="A0A3E5FPV0"/>
<keyword evidence="1" id="KW-0175">Coiled coil</keyword>
<evidence type="ECO:0000313" key="4">
    <source>
        <dbReference type="Proteomes" id="UP000261087"/>
    </source>
</evidence>
<evidence type="ECO:0000256" key="1">
    <source>
        <dbReference type="SAM" id="Coils"/>
    </source>
</evidence>
<proteinExistence type="predicted"/>
<organism evidence="3 4">
    <name type="scientific">Thomasclavelia spiroformis</name>
    <dbReference type="NCBI Taxonomy" id="29348"/>
    <lineage>
        <taxon>Bacteria</taxon>
        <taxon>Bacillati</taxon>
        <taxon>Bacillota</taxon>
        <taxon>Erysipelotrichia</taxon>
        <taxon>Erysipelotrichales</taxon>
        <taxon>Coprobacillaceae</taxon>
        <taxon>Thomasclavelia</taxon>
    </lineage>
</organism>
<evidence type="ECO:0000256" key="2">
    <source>
        <dbReference type="SAM" id="Phobius"/>
    </source>
</evidence>
<dbReference type="InterPro" id="IPR027417">
    <property type="entry name" value="P-loop_NTPase"/>
</dbReference>
<comment type="caution">
    <text evidence="3">The sequence shown here is derived from an EMBL/GenBank/DDBJ whole genome shotgun (WGS) entry which is preliminary data.</text>
</comment>
<feature type="coiled-coil region" evidence="1">
    <location>
        <begin position="162"/>
        <end position="189"/>
    </location>
</feature>
<sequence>MINNEIQNTIVHHGARYVSSKFIIKILPGIENIKTNIDQFKKAAFKYNKMTIIEKQPQYNSYFLATEKFNNTISILGQRGTGKTSAMMTLLEEIENNTYFEFESKTKNQYDIINKILNPEEMGEGSDILGWIITTLENYVELYLKEDENINNKIIDIECLHNISVRHDVENLKEQIDKLRISYIASKKEYANLMNANSSSLHEYNQKVTKMLSEDYNFHENFNKFISNLVNFKRKQNGNSDFNDEEKEPLIYFFFDDVDISSKHCANILMNILNFLCHPNIVVFISGDYDVFEKSMIKYFLNFTNYPQKEVSDEDIEASRGRSECFLKKVLPPTYRYRIIGYTNEILFNLKYNENSDTTIESKFQNLNILQLISYVFCIGFKDCDNIGGYLESFVIPDESIDDVIDIENNFITNNTDLKNNYIYAYLSVFGKSARSYMNVYNYLYTKALEIYTKIKYKKEKIEVNKYWDGQKFSEFVNIILESKYSYSVYREQINNFLKFRYDQIEDSILINNIRNLRIDCEELKTLITNILEEDSKPLIDNKQLEVDSLIMLPILINEIFYNIHRNDYKTRYESVSKRLKNILCNVIINSLNKNVQIIPTNLGMRRTLCIYYRIMSRLTFDDLKDLGKTSFDLTINEFYISNAKKYVRQLYYATILLHTSKITNKQEISEIKYRKLYDLYEKSTFAYVKEEKKSKENLEKIIHQLLKKFFIKNDLEWFNNFKTFSNNINFKYNYVYDYTINKYLDKIKNCKELKIENKLESLYYFIDRVSSNEEDLENNNLDKYILLLYFILKNKNLSSNVNQKKQFNSYNIGISKNDLEKLIKYMVNTDTVDKLATYANDIFSKLKKYEKIILNGNVWNKWKSNSDFKMELIKILYKFTSEYEKNLNRNYSEDKCKEIENTQMKGDILEKYFEIYFLIVFILSYLKIKMTVNNYFFNSLNKDLDS</sequence>
<dbReference type="SUPFAM" id="SSF52540">
    <property type="entry name" value="P-loop containing nucleoside triphosphate hydrolases"/>
    <property type="match status" value="1"/>
</dbReference>
<keyword evidence="2" id="KW-0812">Transmembrane</keyword>
<evidence type="ECO:0000313" key="3">
    <source>
        <dbReference type="EMBL" id="RGO09334.1"/>
    </source>
</evidence>
<keyword evidence="2" id="KW-0472">Membrane</keyword>
<gene>
    <name evidence="3" type="ORF">DXB31_07130</name>
</gene>
<protein>
    <submittedName>
        <fullName evidence="3">Uncharacterized protein</fullName>
    </submittedName>
</protein>
<name>A0A3E5FPV0_9FIRM</name>
<dbReference type="Proteomes" id="UP000261087">
    <property type="component" value="Unassembled WGS sequence"/>
</dbReference>
<feature type="transmembrane region" description="Helical" evidence="2">
    <location>
        <begin position="913"/>
        <end position="929"/>
    </location>
</feature>